<evidence type="ECO:0000256" key="3">
    <source>
        <dbReference type="SAM" id="MobiDB-lite"/>
    </source>
</evidence>
<evidence type="ECO:0000313" key="6">
    <source>
        <dbReference type="Proteomes" id="UP001217754"/>
    </source>
</evidence>
<dbReference type="GeneID" id="85226047"/>
<dbReference type="PANTHER" id="PTHR46551">
    <property type="entry name" value="SAP DOMAIN-CONTAINING RIBONUCLEOPROTEIN"/>
    <property type="match status" value="1"/>
</dbReference>
<dbReference type="InterPro" id="IPR003034">
    <property type="entry name" value="SAP_dom"/>
</dbReference>
<dbReference type="AlphaFoldDB" id="A0AAF0JB17"/>
<sequence>MEAQLQSLKVPELKDLLQKASLPITGNKPDLIKRLLENPAATASLGGESTDAPSTESEAAPAAAPVAPAAEAAAPAAAPAAAAPAAADAPKADAPADAPADETADAPAAEPAQPSQEERTQAHLAELEKRKARALRFGQPTEELEKEIERVAKFGLPTTEGAASERVDGGLKKRAPPAQDKKAPKAAKTEAKKPAEPAAPAAPAVSEEELARRQRRAERFGLVNPAEEDKKRSRAERFGAAAPSEA</sequence>
<dbReference type="PROSITE" id="PS50800">
    <property type="entry name" value="SAP"/>
    <property type="match status" value="1"/>
</dbReference>
<dbReference type="PANTHER" id="PTHR46551:SF1">
    <property type="entry name" value="SAP DOMAIN-CONTAINING RIBONUCLEOPROTEIN"/>
    <property type="match status" value="1"/>
</dbReference>
<feature type="compositionally biased region" description="Low complexity" evidence="3">
    <location>
        <begin position="196"/>
        <end position="205"/>
    </location>
</feature>
<dbReference type="SMART" id="SM00513">
    <property type="entry name" value="SAP"/>
    <property type="match status" value="1"/>
</dbReference>
<dbReference type="Pfam" id="PF18592">
    <property type="entry name" value="Tho1_MOS11_C"/>
    <property type="match status" value="2"/>
</dbReference>
<dbReference type="Pfam" id="PF02037">
    <property type="entry name" value="SAP"/>
    <property type="match status" value="1"/>
</dbReference>
<dbReference type="GO" id="GO:0016973">
    <property type="term" value="P:poly(A)+ mRNA export from nucleus"/>
    <property type="evidence" value="ECO:0007669"/>
    <property type="project" value="TreeGrafter"/>
</dbReference>
<feature type="compositionally biased region" description="Low complexity" evidence="3">
    <location>
        <begin position="52"/>
        <end position="98"/>
    </location>
</feature>
<dbReference type="Proteomes" id="UP001217754">
    <property type="component" value="Chromosome 4"/>
</dbReference>
<dbReference type="InterPro" id="IPR040746">
    <property type="entry name" value="THO1_MOS11_C"/>
</dbReference>
<protein>
    <recommendedName>
        <fullName evidence="4">SAP domain-containing protein</fullName>
    </recommendedName>
</protein>
<feature type="region of interest" description="Disordered" evidence="3">
    <location>
        <begin position="42"/>
        <end position="246"/>
    </location>
</feature>
<feature type="compositionally biased region" description="Basic and acidic residues" evidence="3">
    <location>
        <begin position="227"/>
        <end position="237"/>
    </location>
</feature>
<evidence type="ECO:0000256" key="2">
    <source>
        <dbReference type="ARBA" id="ARBA00046328"/>
    </source>
</evidence>
<dbReference type="RefSeq" id="XP_060122316.1">
    <property type="nucleotide sequence ID" value="XM_060266333.1"/>
</dbReference>
<feature type="compositionally biased region" description="Basic and acidic residues" evidence="3">
    <location>
        <begin position="116"/>
        <end position="129"/>
    </location>
</feature>
<reference evidence="5" key="1">
    <citation type="submission" date="2023-03" db="EMBL/GenBank/DDBJ databases">
        <title>Mating type loci evolution in Malassezia.</title>
        <authorList>
            <person name="Coelho M.A."/>
        </authorList>
    </citation>
    <scope>NUCLEOTIDE SEQUENCE</scope>
    <source>
        <strain evidence="5">CBS 9431</strain>
    </source>
</reference>
<proteinExistence type="inferred from homology"/>
<evidence type="ECO:0000256" key="1">
    <source>
        <dbReference type="ARBA" id="ARBA00022553"/>
    </source>
</evidence>
<dbReference type="EMBL" id="CP119961">
    <property type="protein sequence ID" value="WFD39419.1"/>
    <property type="molecule type" value="Genomic_DNA"/>
</dbReference>
<dbReference type="Gene3D" id="1.10.720.30">
    <property type="entry name" value="SAP domain"/>
    <property type="match status" value="1"/>
</dbReference>
<keyword evidence="1" id="KW-0597">Phosphoprotein</keyword>
<accession>A0AAF0JB17</accession>
<feature type="domain" description="SAP" evidence="4">
    <location>
        <begin position="5"/>
        <end position="39"/>
    </location>
</feature>
<name>A0AAF0JB17_9BASI</name>
<evidence type="ECO:0000313" key="5">
    <source>
        <dbReference type="EMBL" id="WFD39419.1"/>
    </source>
</evidence>
<dbReference type="SUPFAM" id="SSF68906">
    <property type="entry name" value="SAP domain"/>
    <property type="match status" value="1"/>
</dbReference>
<evidence type="ECO:0000259" key="4">
    <source>
        <dbReference type="PROSITE" id="PS50800"/>
    </source>
</evidence>
<dbReference type="InterPro" id="IPR036361">
    <property type="entry name" value="SAP_dom_sf"/>
</dbReference>
<dbReference type="GO" id="GO:0005634">
    <property type="term" value="C:nucleus"/>
    <property type="evidence" value="ECO:0007669"/>
    <property type="project" value="TreeGrafter"/>
</dbReference>
<feature type="compositionally biased region" description="Basic and acidic residues" evidence="3">
    <location>
        <begin position="179"/>
        <end position="195"/>
    </location>
</feature>
<keyword evidence="6" id="KW-1185">Reference proteome</keyword>
<organism evidence="5 6">
    <name type="scientific">Malassezia japonica</name>
    <dbReference type="NCBI Taxonomy" id="223818"/>
    <lineage>
        <taxon>Eukaryota</taxon>
        <taxon>Fungi</taxon>
        <taxon>Dikarya</taxon>
        <taxon>Basidiomycota</taxon>
        <taxon>Ustilaginomycotina</taxon>
        <taxon>Malasseziomycetes</taxon>
        <taxon>Malasseziales</taxon>
        <taxon>Malasseziaceae</taxon>
        <taxon>Malassezia</taxon>
    </lineage>
</organism>
<gene>
    <name evidence="5" type="ORF">MJAP1_002396</name>
</gene>
<comment type="similarity">
    <text evidence="2">Belongs to the SAP domain-containing ribonucleoprotein family.</text>
</comment>
<dbReference type="InterPro" id="IPR052240">
    <property type="entry name" value="SAP_domain_ribonucleoprotein"/>
</dbReference>